<dbReference type="InterPro" id="IPR006660">
    <property type="entry name" value="Arsenate_reductase-like"/>
</dbReference>
<dbReference type="CDD" id="cd03034">
    <property type="entry name" value="ArsC_ArsC"/>
    <property type="match status" value="1"/>
</dbReference>
<dbReference type="SUPFAM" id="SSF52833">
    <property type="entry name" value="Thioredoxin-like"/>
    <property type="match status" value="1"/>
</dbReference>
<dbReference type="NCBIfam" id="TIGR00014">
    <property type="entry name" value="arsC"/>
    <property type="match status" value="1"/>
</dbReference>
<protein>
    <submittedName>
        <fullName evidence="4">Arsenate reductase (Glutaredoxin)</fullName>
        <ecNumber evidence="4">1.20.4.1</ecNumber>
    </submittedName>
</protein>
<evidence type="ECO:0000313" key="5">
    <source>
        <dbReference type="Proteomes" id="UP001568894"/>
    </source>
</evidence>
<keyword evidence="2 4" id="KW-0560">Oxidoreductase</keyword>
<dbReference type="InterPro" id="IPR006659">
    <property type="entry name" value="Arsenate_reductase"/>
</dbReference>
<name>A0ABV4KB22_9FLAO</name>
<organism evidence="4 5">
    <name type="scientific">Flavobacterium frigidarium</name>
    <dbReference type="NCBI Taxonomy" id="99286"/>
    <lineage>
        <taxon>Bacteria</taxon>
        <taxon>Pseudomonadati</taxon>
        <taxon>Bacteroidota</taxon>
        <taxon>Flavobacteriia</taxon>
        <taxon>Flavobacteriales</taxon>
        <taxon>Flavobacteriaceae</taxon>
        <taxon>Flavobacterium</taxon>
    </lineage>
</organism>
<dbReference type="GO" id="GO:0008794">
    <property type="term" value="F:arsenate reductase (glutaredoxin) activity"/>
    <property type="evidence" value="ECO:0007669"/>
    <property type="project" value="UniProtKB-EC"/>
</dbReference>
<dbReference type="EMBL" id="JASMRN010000001">
    <property type="protein sequence ID" value="MEZ7513920.1"/>
    <property type="molecule type" value="Genomic_DNA"/>
</dbReference>
<proteinExistence type="inferred from homology"/>
<dbReference type="PANTHER" id="PTHR30041:SF4">
    <property type="entry name" value="ARSENATE REDUCTASE"/>
    <property type="match status" value="1"/>
</dbReference>
<dbReference type="RefSeq" id="WP_371567378.1">
    <property type="nucleotide sequence ID" value="NZ_JASMRN010000001.1"/>
</dbReference>
<gene>
    <name evidence="4" type="primary">arsC</name>
    <name evidence="4" type="ORF">QO192_01350</name>
</gene>
<dbReference type="PANTHER" id="PTHR30041">
    <property type="entry name" value="ARSENATE REDUCTASE"/>
    <property type="match status" value="1"/>
</dbReference>
<dbReference type="EC" id="1.20.4.1" evidence="4"/>
<dbReference type="Gene3D" id="3.40.30.10">
    <property type="entry name" value="Glutaredoxin"/>
    <property type="match status" value="1"/>
</dbReference>
<sequence length="131" mass="15218">MILKIPFLFDINPIKTLIKMQVYHNPRCGKSRNCLAYLEQNKIEFETIKYLEQPPTKDQIIDLLKMLDMSPLDLVRKKEKIWIEKCKNQPLTNDDVITAMVDNPILIERPIIIKGGKATIARDIESIQKIA</sequence>
<dbReference type="InterPro" id="IPR036249">
    <property type="entry name" value="Thioredoxin-like_sf"/>
</dbReference>
<comment type="similarity">
    <text evidence="1 3">Belongs to the ArsC family.</text>
</comment>
<keyword evidence="5" id="KW-1185">Reference proteome</keyword>
<reference evidence="4 5" key="1">
    <citation type="submission" date="2023-05" db="EMBL/GenBank/DDBJ databases">
        <title>Adaptations of aquatic viruses from atmosphere-close ecosystems of the Central Arctic Ocean.</title>
        <authorList>
            <person name="Rahlff J."/>
            <person name="Holmfeldt K."/>
        </authorList>
    </citation>
    <scope>NUCLEOTIDE SEQUENCE [LARGE SCALE GENOMIC DNA]</scope>
    <source>
        <strain evidence="4 5">Arc14</strain>
    </source>
</reference>
<comment type="caution">
    <text evidence="4">The sequence shown here is derived from an EMBL/GenBank/DDBJ whole genome shotgun (WGS) entry which is preliminary data.</text>
</comment>
<evidence type="ECO:0000256" key="1">
    <source>
        <dbReference type="ARBA" id="ARBA00007198"/>
    </source>
</evidence>
<dbReference type="PROSITE" id="PS51353">
    <property type="entry name" value="ARSC"/>
    <property type="match status" value="1"/>
</dbReference>
<dbReference type="Pfam" id="PF03960">
    <property type="entry name" value="ArsC"/>
    <property type="match status" value="1"/>
</dbReference>
<accession>A0ABV4KB22</accession>
<evidence type="ECO:0000256" key="3">
    <source>
        <dbReference type="PROSITE-ProRule" id="PRU01282"/>
    </source>
</evidence>
<dbReference type="Proteomes" id="UP001568894">
    <property type="component" value="Unassembled WGS sequence"/>
</dbReference>
<evidence type="ECO:0000313" key="4">
    <source>
        <dbReference type="EMBL" id="MEZ7513920.1"/>
    </source>
</evidence>
<evidence type="ECO:0000256" key="2">
    <source>
        <dbReference type="ARBA" id="ARBA00023002"/>
    </source>
</evidence>